<dbReference type="InterPro" id="IPR037923">
    <property type="entry name" value="HTH-like"/>
</dbReference>
<dbReference type="Gene3D" id="1.10.10.60">
    <property type="entry name" value="Homeodomain-like"/>
    <property type="match status" value="2"/>
</dbReference>
<dbReference type="PROSITE" id="PS01124">
    <property type="entry name" value="HTH_ARAC_FAMILY_2"/>
    <property type="match status" value="1"/>
</dbReference>
<comment type="caution">
    <text evidence="6">The sequence shown here is derived from an EMBL/GenBank/DDBJ whole genome shotgun (WGS) entry which is preliminary data.</text>
</comment>
<evidence type="ECO:0000256" key="3">
    <source>
        <dbReference type="ARBA" id="ARBA00023159"/>
    </source>
</evidence>
<accession>A0ABV7EJ51</accession>
<dbReference type="InterPro" id="IPR003313">
    <property type="entry name" value="AraC-bd"/>
</dbReference>
<dbReference type="InterPro" id="IPR020449">
    <property type="entry name" value="Tscrpt_reg_AraC-type_HTH"/>
</dbReference>
<dbReference type="InterPro" id="IPR009057">
    <property type="entry name" value="Homeodomain-like_sf"/>
</dbReference>
<dbReference type="SMART" id="SM00342">
    <property type="entry name" value="HTH_ARAC"/>
    <property type="match status" value="1"/>
</dbReference>
<keyword evidence="7" id="KW-1185">Reference proteome</keyword>
<dbReference type="Gene3D" id="2.60.120.10">
    <property type="entry name" value="Jelly Rolls"/>
    <property type="match status" value="1"/>
</dbReference>
<evidence type="ECO:0000256" key="1">
    <source>
        <dbReference type="ARBA" id="ARBA00023015"/>
    </source>
</evidence>
<evidence type="ECO:0000256" key="2">
    <source>
        <dbReference type="ARBA" id="ARBA00023125"/>
    </source>
</evidence>
<dbReference type="SUPFAM" id="SSF51215">
    <property type="entry name" value="Regulatory protein AraC"/>
    <property type="match status" value="1"/>
</dbReference>
<evidence type="ECO:0000313" key="6">
    <source>
        <dbReference type="EMBL" id="MFC3102710.1"/>
    </source>
</evidence>
<reference evidence="7" key="1">
    <citation type="journal article" date="2019" name="Int. J. Syst. Evol. Microbiol.">
        <title>The Global Catalogue of Microorganisms (GCM) 10K type strain sequencing project: providing services to taxonomists for standard genome sequencing and annotation.</title>
        <authorList>
            <consortium name="The Broad Institute Genomics Platform"/>
            <consortium name="The Broad Institute Genome Sequencing Center for Infectious Disease"/>
            <person name="Wu L."/>
            <person name="Ma J."/>
        </authorList>
    </citation>
    <scope>NUCLEOTIDE SEQUENCE [LARGE SCALE GENOMIC DNA]</scope>
    <source>
        <strain evidence="7">KCTC 52640</strain>
    </source>
</reference>
<name>A0ABV7EJ51_9GAMM</name>
<dbReference type="PROSITE" id="PS00041">
    <property type="entry name" value="HTH_ARAC_FAMILY_1"/>
    <property type="match status" value="1"/>
</dbReference>
<dbReference type="InterPro" id="IPR018062">
    <property type="entry name" value="HTH_AraC-typ_CS"/>
</dbReference>
<keyword evidence="3" id="KW-0010">Activator</keyword>
<keyword evidence="2" id="KW-0238">DNA-binding</keyword>
<dbReference type="InterPro" id="IPR014710">
    <property type="entry name" value="RmlC-like_jellyroll"/>
</dbReference>
<gene>
    <name evidence="6" type="ORF">ACFOSU_02260</name>
</gene>
<dbReference type="PANTHER" id="PTHR46796:SF2">
    <property type="entry name" value="TRANSCRIPTIONAL REGULATORY PROTEIN"/>
    <property type="match status" value="1"/>
</dbReference>
<dbReference type="SUPFAM" id="SSF46689">
    <property type="entry name" value="Homeodomain-like"/>
    <property type="match status" value="2"/>
</dbReference>
<dbReference type="Pfam" id="PF12833">
    <property type="entry name" value="HTH_18"/>
    <property type="match status" value="1"/>
</dbReference>
<dbReference type="PANTHER" id="PTHR46796">
    <property type="entry name" value="HTH-TYPE TRANSCRIPTIONAL ACTIVATOR RHAS-RELATED"/>
    <property type="match status" value="1"/>
</dbReference>
<proteinExistence type="predicted"/>
<dbReference type="EMBL" id="JBHRSS010000001">
    <property type="protein sequence ID" value="MFC3102710.1"/>
    <property type="molecule type" value="Genomic_DNA"/>
</dbReference>
<feature type="domain" description="HTH araC/xylS-type" evidence="5">
    <location>
        <begin position="176"/>
        <end position="273"/>
    </location>
</feature>
<evidence type="ECO:0000256" key="4">
    <source>
        <dbReference type="ARBA" id="ARBA00023163"/>
    </source>
</evidence>
<dbReference type="Proteomes" id="UP001595462">
    <property type="component" value="Unassembled WGS sequence"/>
</dbReference>
<keyword evidence="1" id="KW-0805">Transcription regulation</keyword>
<sequence>MESDNQFRFVKSTHLPELTVLHAAMDGFSYDRHAHEEHAFGVTLTGRQDFFSSGVHHRSTPGHVIQLNPEEVHDGHSGGDEPLSYVMVYIHPRHLEPLIAEAAGIARVDDFRVRETLMRDPVLRGHITELARLVSGGTGSRIEQEQALYGIASRAARHAGQFEPDAVATRPDVLLRRARDYIHSHVASDLSLEEISEAAHLSKYHFLRLFRRQFGMTPYRYVLNCRINAARAELDTGASLSDLAYRYGFADLSHFNRRFKRVYGMTPKRYQESITR</sequence>
<evidence type="ECO:0000313" key="7">
    <source>
        <dbReference type="Proteomes" id="UP001595462"/>
    </source>
</evidence>
<organism evidence="6 7">
    <name type="scientific">Salinisphaera aquimarina</name>
    <dbReference type="NCBI Taxonomy" id="2094031"/>
    <lineage>
        <taxon>Bacteria</taxon>
        <taxon>Pseudomonadati</taxon>
        <taxon>Pseudomonadota</taxon>
        <taxon>Gammaproteobacteria</taxon>
        <taxon>Salinisphaerales</taxon>
        <taxon>Salinisphaeraceae</taxon>
        <taxon>Salinisphaera</taxon>
    </lineage>
</organism>
<evidence type="ECO:0000259" key="5">
    <source>
        <dbReference type="PROSITE" id="PS01124"/>
    </source>
</evidence>
<dbReference type="InterPro" id="IPR050204">
    <property type="entry name" value="AraC_XylS_family_regulators"/>
</dbReference>
<dbReference type="PRINTS" id="PR00032">
    <property type="entry name" value="HTHARAC"/>
</dbReference>
<protein>
    <submittedName>
        <fullName evidence="6">AraC family transcriptional regulator</fullName>
    </submittedName>
</protein>
<dbReference type="RefSeq" id="WP_380686034.1">
    <property type="nucleotide sequence ID" value="NZ_JBHRSS010000001.1"/>
</dbReference>
<dbReference type="InterPro" id="IPR018060">
    <property type="entry name" value="HTH_AraC"/>
</dbReference>
<dbReference type="Pfam" id="PF02311">
    <property type="entry name" value="AraC_binding"/>
    <property type="match status" value="1"/>
</dbReference>
<keyword evidence="4" id="KW-0804">Transcription</keyword>